<evidence type="ECO:0000256" key="3">
    <source>
        <dbReference type="SAM" id="Phobius"/>
    </source>
</evidence>
<comment type="caution">
    <text evidence="4">The sequence shown here is derived from an EMBL/GenBank/DDBJ whole genome shotgun (WGS) entry which is preliminary data.</text>
</comment>
<dbReference type="Proteomes" id="UP001595075">
    <property type="component" value="Unassembled WGS sequence"/>
</dbReference>
<keyword evidence="3" id="KW-0812">Transmembrane</keyword>
<evidence type="ECO:0000313" key="4">
    <source>
        <dbReference type="EMBL" id="KAL2064586.1"/>
    </source>
</evidence>
<proteinExistence type="predicted"/>
<keyword evidence="5" id="KW-1185">Reference proteome</keyword>
<feature type="coiled-coil region" evidence="1">
    <location>
        <begin position="219"/>
        <end position="309"/>
    </location>
</feature>
<feature type="transmembrane region" description="Helical" evidence="3">
    <location>
        <begin position="675"/>
        <end position="694"/>
    </location>
</feature>
<name>A0ABR4C3S4_9HELO</name>
<evidence type="ECO:0000256" key="2">
    <source>
        <dbReference type="SAM" id="MobiDB-lite"/>
    </source>
</evidence>
<evidence type="ECO:0000313" key="5">
    <source>
        <dbReference type="Proteomes" id="UP001595075"/>
    </source>
</evidence>
<feature type="coiled-coil region" evidence="1">
    <location>
        <begin position="420"/>
        <end position="539"/>
    </location>
</feature>
<feature type="region of interest" description="Disordered" evidence="2">
    <location>
        <begin position="1"/>
        <end position="38"/>
    </location>
</feature>
<evidence type="ECO:0000256" key="1">
    <source>
        <dbReference type="SAM" id="Coils"/>
    </source>
</evidence>
<accession>A0ABR4C3S4</accession>
<keyword evidence="3" id="KW-1133">Transmembrane helix</keyword>
<gene>
    <name evidence="4" type="ORF">VTL71DRAFT_3723</name>
</gene>
<dbReference type="PANTHER" id="PTHR43941:SF1">
    <property type="entry name" value="STRUCTURAL MAINTENANCE OF CHROMOSOMES PROTEIN 2"/>
    <property type="match status" value="1"/>
</dbReference>
<keyword evidence="3" id="KW-0472">Membrane</keyword>
<organism evidence="4 5">
    <name type="scientific">Oculimacula yallundae</name>
    <dbReference type="NCBI Taxonomy" id="86028"/>
    <lineage>
        <taxon>Eukaryota</taxon>
        <taxon>Fungi</taxon>
        <taxon>Dikarya</taxon>
        <taxon>Ascomycota</taxon>
        <taxon>Pezizomycotina</taxon>
        <taxon>Leotiomycetes</taxon>
        <taxon>Helotiales</taxon>
        <taxon>Ploettnerulaceae</taxon>
        <taxon>Oculimacula</taxon>
    </lineage>
</organism>
<feature type="region of interest" description="Disordered" evidence="2">
    <location>
        <begin position="643"/>
        <end position="663"/>
    </location>
</feature>
<dbReference type="PANTHER" id="PTHR43941">
    <property type="entry name" value="STRUCTURAL MAINTENANCE OF CHROMOSOMES PROTEIN 2"/>
    <property type="match status" value="1"/>
</dbReference>
<feature type="transmembrane region" description="Helical" evidence="3">
    <location>
        <begin position="555"/>
        <end position="577"/>
    </location>
</feature>
<keyword evidence="1" id="KW-0175">Coiled coil</keyword>
<feature type="region of interest" description="Disordered" evidence="2">
    <location>
        <begin position="181"/>
        <end position="201"/>
    </location>
</feature>
<dbReference type="EMBL" id="JAZHXI010000013">
    <property type="protein sequence ID" value="KAL2064586.1"/>
    <property type="molecule type" value="Genomic_DNA"/>
</dbReference>
<feature type="compositionally biased region" description="Basic and acidic residues" evidence="2">
    <location>
        <begin position="653"/>
        <end position="663"/>
    </location>
</feature>
<sequence>MNSHISTFEMGGSGAPSNNHVEVKPQTERLGQSTTRRRKDNVAKDMAFKLVGIYGSQAYSLDIEAIIAHLAGPSENSSFRGPPESCPYSGTTAHQVSKQLGRLKDKAANEARGMIYPTPQGPRQVRNAQPYSNTNPPNAPRHQFQQVGLKANLGTQGAVSNKESSPESHMKDLMELASVEQEGGLKGVSDDESEAGSAGGGDMAEVVKEIEDIQKSEQNIVLREQLNSLRKDLTKAEDSNSSLQRTIDNADEKIQDLEDRLASADNERQAAIEEKLAAIEEKNAAIGEKAQLENTCKLQIENINSLTKQVAGANAKASRSQELLITLKKSENRLKPFEKKFGDEQEKNARLKALVDVNESKYKAALDAITKSRDDEVGEMKKKISSSQKKFTDLQILISSKDSQYTADMTSLATKNDSNIREIKKALGDLESETNKLQDIINSNESKHAEELVSINAENNAKVQDLEDKLDQSEKKAEELQELLTSYESTNKELESTNTKSVVKLQNLEKKLEDANASLAKYGARLDELEKAKKDKEADHQAPKPKISKVWSSRFFSVKAFQLSGLAVLLFTMLFLANNPFSRPSNDENTNLSIVNITSPFVYVIPTATGLEDPTLTSILTEETTCAIEEGYFGNLELTTTDTIDNSSTEGQDTEKADGKSEEVTVKSMTGTKKVVLCAIPVTVVVVGAWYFGWV</sequence>
<reference evidence="4 5" key="1">
    <citation type="journal article" date="2024" name="Commun. Biol.">
        <title>Comparative genomic analysis of thermophilic fungi reveals convergent evolutionary adaptations and gene losses.</title>
        <authorList>
            <person name="Steindorff A.S."/>
            <person name="Aguilar-Pontes M.V."/>
            <person name="Robinson A.J."/>
            <person name="Andreopoulos B."/>
            <person name="LaButti K."/>
            <person name="Kuo A."/>
            <person name="Mondo S."/>
            <person name="Riley R."/>
            <person name="Otillar R."/>
            <person name="Haridas S."/>
            <person name="Lipzen A."/>
            <person name="Grimwood J."/>
            <person name="Schmutz J."/>
            <person name="Clum A."/>
            <person name="Reid I.D."/>
            <person name="Moisan M.C."/>
            <person name="Butler G."/>
            <person name="Nguyen T.T.M."/>
            <person name="Dewar K."/>
            <person name="Conant G."/>
            <person name="Drula E."/>
            <person name="Henrissat B."/>
            <person name="Hansel C."/>
            <person name="Singer S."/>
            <person name="Hutchinson M.I."/>
            <person name="de Vries R.P."/>
            <person name="Natvig D.O."/>
            <person name="Powell A.J."/>
            <person name="Tsang A."/>
            <person name="Grigoriev I.V."/>
        </authorList>
    </citation>
    <scope>NUCLEOTIDE SEQUENCE [LARGE SCALE GENOMIC DNA]</scope>
    <source>
        <strain evidence="4 5">CBS 494.80</strain>
    </source>
</reference>
<protein>
    <submittedName>
        <fullName evidence="4">Uncharacterized protein</fullName>
    </submittedName>
</protein>
<feature type="region of interest" description="Disordered" evidence="2">
    <location>
        <begin position="114"/>
        <end position="142"/>
    </location>
</feature>
<feature type="compositionally biased region" description="Polar residues" evidence="2">
    <location>
        <begin position="126"/>
        <end position="136"/>
    </location>
</feature>